<dbReference type="GeneID" id="37041869"/>
<dbReference type="InParanoid" id="A0A316YRS6"/>
<feature type="disulfide bond" evidence="1">
    <location>
        <begin position="99"/>
        <end position="105"/>
    </location>
</feature>
<evidence type="ECO:0000313" key="3">
    <source>
        <dbReference type="EMBL" id="PWN91941.1"/>
    </source>
</evidence>
<dbReference type="STRING" id="215250.A0A316YRS6"/>
<organism evidence="3 4">
    <name type="scientific">Acaromyces ingoldii</name>
    <dbReference type="NCBI Taxonomy" id="215250"/>
    <lineage>
        <taxon>Eukaryota</taxon>
        <taxon>Fungi</taxon>
        <taxon>Dikarya</taxon>
        <taxon>Basidiomycota</taxon>
        <taxon>Ustilaginomycotina</taxon>
        <taxon>Exobasidiomycetes</taxon>
        <taxon>Exobasidiales</taxon>
        <taxon>Cryptobasidiaceae</taxon>
        <taxon>Acaromyces</taxon>
    </lineage>
</organism>
<dbReference type="SUPFAM" id="SSF49870">
    <property type="entry name" value="Osmotin, thaumatin-like protein"/>
    <property type="match status" value="1"/>
</dbReference>
<dbReference type="AlphaFoldDB" id="A0A316YRS6"/>
<feature type="chain" id="PRO_5016271573" evidence="2">
    <location>
        <begin position="22"/>
        <end position="246"/>
    </location>
</feature>
<dbReference type="Proteomes" id="UP000245768">
    <property type="component" value="Unassembled WGS sequence"/>
</dbReference>
<feature type="disulfide bond" evidence="1">
    <location>
        <begin position="84"/>
        <end position="94"/>
    </location>
</feature>
<feature type="disulfide bond" evidence="1">
    <location>
        <begin position="179"/>
        <end position="188"/>
    </location>
</feature>
<feature type="disulfide bond" evidence="1">
    <location>
        <begin position="159"/>
        <end position="175"/>
    </location>
</feature>
<feature type="disulfide bond" evidence="1">
    <location>
        <begin position="151"/>
        <end position="214"/>
    </location>
</feature>
<feature type="disulfide bond" evidence="1">
    <location>
        <begin position="189"/>
        <end position="199"/>
    </location>
</feature>
<gene>
    <name evidence="3" type="ORF">FA10DRAFT_259221</name>
</gene>
<keyword evidence="2" id="KW-0732">Signal</keyword>
<keyword evidence="4" id="KW-1185">Reference proteome</keyword>
<protein>
    <submittedName>
        <fullName evidence="3">Thaumatin-like protein</fullName>
    </submittedName>
</protein>
<reference evidence="3 4" key="1">
    <citation type="journal article" date="2018" name="Mol. Biol. Evol.">
        <title>Broad Genomic Sampling Reveals a Smut Pathogenic Ancestry of the Fungal Clade Ustilaginomycotina.</title>
        <authorList>
            <person name="Kijpornyongpan T."/>
            <person name="Mondo S.J."/>
            <person name="Barry K."/>
            <person name="Sandor L."/>
            <person name="Lee J."/>
            <person name="Lipzen A."/>
            <person name="Pangilinan J."/>
            <person name="LaButti K."/>
            <person name="Hainaut M."/>
            <person name="Henrissat B."/>
            <person name="Grigoriev I.V."/>
            <person name="Spatafora J.W."/>
            <person name="Aime M.C."/>
        </authorList>
    </citation>
    <scope>NUCLEOTIDE SEQUENCE [LARGE SCALE GENOMIC DNA]</scope>
    <source>
        <strain evidence="3 4">MCA 4198</strain>
    </source>
</reference>
<evidence type="ECO:0000313" key="4">
    <source>
        <dbReference type="Proteomes" id="UP000245768"/>
    </source>
</evidence>
<name>A0A316YRS6_9BASI</name>
<dbReference type="Pfam" id="PF00314">
    <property type="entry name" value="Thaumatin"/>
    <property type="match status" value="1"/>
</dbReference>
<accession>A0A316YRS6</accession>
<dbReference type="SMART" id="SM00205">
    <property type="entry name" value="THN"/>
    <property type="match status" value="1"/>
</dbReference>
<feature type="disulfide bond" evidence="1">
    <location>
        <begin position="146"/>
        <end position="233"/>
    </location>
</feature>
<dbReference type="Gene3D" id="2.60.110.10">
    <property type="entry name" value="Thaumatin"/>
    <property type="match status" value="1"/>
</dbReference>
<dbReference type="PANTHER" id="PTHR31048">
    <property type="entry name" value="OS03G0233200 PROTEIN"/>
    <property type="match status" value="1"/>
</dbReference>
<dbReference type="RefSeq" id="XP_025379139.1">
    <property type="nucleotide sequence ID" value="XM_025519953.1"/>
</dbReference>
<dbReference type="EMBL" id="KZ819635">
    <property type="protein sequence ID" value="PWN91941.1"/>
    <property type="molecule type" value="Genomic_DNA"/>
</dbReference>
<feature type="disulfide bond" evidence="1">
    <location>
        <begin position="30"/>
        <end position="245"/>
    </location>
</feature>
<proteinExistence type="predicted"/>
<evidence type="ECO:0000256" key="2">
    <source>
        <dbReference type="SAM" id="SignalP"/>
    </source>
</evidence>
<dbReference type="PROSITE" id="PS51367">
    <property type="entry name" value="THAUMATIN_2"/>
    <property type="match status" value="1"/>
</dbReference>
<dbReference type="PRINTS" id="PR00347">
    <property type="entry name" value="THAUMATIN"/>
</dbReference>
<dbReference type="FunFam" id="2.60.110.10:FF:000004">
    <property type="entry name" value="THAUMATIN-LIKE PROTEIN 1"/>
    <property type="match status" value="1"/>
</dbReference>
<sequence>MHFTPSFAVLAAALFSSQALARTFTIHNNCPFTIWPAVYTGNTANGVPGGDAAQGGWELASQGTSQIPVPDAWTAGRFWARTECDFSKQDVQSCATGSCIGGLHCTQPGIPPVTLAEFTLASNVDNYDSSLVDGSNLPISITANGCPTANCPFDLNSQCPGDLQLKDAGGAVVGCKSSCLATGRDDYCCAGAHNTPATCPSSNIPSYNYFKSHCPNSYAYAYDESSGTALWTCSSGSRDYTITFCP</sequence>
<dbReference type="InterPro" id="IPR001938">
    <property type="entry name" value="Thaumatin"/>
</dbReference>
<keyword evidence="1" id="KW-1015">Disulfide bond</keyword>
<feature type="signal peptide" evidence="2">
    <location>
        <begin position="1"/>
        <end position="21"/>
    </location>
</feature>
<dbReference type="PIRSF" id="PIRSF002703">
    <property type="entry name" value="Thaumatin"/>
    <property type="match status" value="1"/>
</dbReference>
<dbReference type="OrthoDB" id="430315at2759"/>
<dbReference type="InterPro" id="IPR037176">
    <property type="entry name" value="Osmotin/thaumatin-like_sf"/>
</dbReference>
<evidence type="ECO:0000256" key="1">
    <source>
        <dbReference type="PIRSR" id="PIRSR002703-1"/>
    </source>
</evidence>